<feature type="region of interest" description="Disordered" evidence="4">
    <location>
        <begin position="218"/>
        <end position="237"/>
    </location>
</feature>
<evidence type="ECO:0000256" key="3">
    <source>
        <dbReference type="ARBA" id="ARBA00023163"/>
    </source>
</evidence>
<evidence type="ECO:0000256" key="4">
    <source>
        <dbReference type="SAM" id="MobiDB-lite"/>
    </source>
</evidence>
<dbReference type="SMART" id="SM00345">
    <property type="entry name" value="HTH_GNTR"/>
    <property type="match status" value="1"/>
</dbReference>
<keyword evidence="1" id="KW-0805">Transcription regulation</keyword>
<organism evidence="6 7">
    <name type="scientific">Microbacterium ulmi</name>
    <dbReference type="NCBI Taxonomy" id="179095"/>
    <lineage>
        <taxon>Bacteria</taxon>
        <taxon>Bacillati</taxon>
        <taxon>Actinomycetota</taxon>
        <taxon>Actinomycetes</taxon>
        <taxon>Micrococcales</taxon>
        <taxon>Microbacteriaceae</taxon>
        <taxon>Microbacterium</taxon>
    </lineage>
</organism>
<dbReference type="EMBL" id="JABEMB010000013">
    <property type="protein sequence ID" value="NNH04261.1"/>
    <property type="molecule type" value="Genomic_DNA"/>
</dbReference>
<evidence type="ECO:0000313" key="6">
    <source>
        <dbReference type="EMBL" id="NNH04261.1"/>
    </source>
</evidence>
<dbReference type="InterPro" id="IPR011711">
    <property type="entry name" value="GntR_C"/>
</dbReference>
<dbReference type="InterPro" id="IPR036390">
    <property type="entry name" value="WH_DNA-bd_sf"/>
</dbReference>
<dbReference type="SUPFAM" id="SSF48008">
    <property type="entry name" value="GntR ligand-binding domain-like"/>
    <property type="match status" value="1"/>
</dbReference>
<feature type="domain" description="HTH gntR-type" evidence="5">
    <location>
        <begin position="12"/>
        <end position="79"/>
    </location>
</feature>
<protein>
    <submittedName>
        <fullName evidence="6">GntR family transcriptional regulator</fullName>
    </submittedName>
</protein>
<keyword evidence="2" id="KW-0238">DNA-binding</keyword>
<keyword evidence="3" id="KW-0804">Transcription</keyword>
<dbReference type="Gene3D" id="1.10.10.10">
    <property type="entry name" value="Winged helix-like DNA-binding domain superfamily/Winged helix DNA-binding domain"/>
    <property type="match status" value="1"/>
</dbReference>
<dbReference type="PANTHER" id="PTHR43537">
    <property type="entry name" value="TRANSCRIPTIONAL REGULATOR, GNTR FAMILY"/>
    <property type="match status" value="1"/>
</dbReference>
<dbReference type="GO" id="GO:0003700">
    <property type="term" value="F:DNA-binding transcription factor activity"/>
    <property type="evidence" value="ECO:0007669"/>
    <property type="project" value="InterPro"/>
</dbReference>
<dbReference type="AlphaFoldDB" id="A0A7Y2M0K8"/>
<dbReference type="SUPFAM" id="SSF46785">
    <property type="entry name" value="Winged helix' DNA-binding domain"/>
    <property type="match status" value="1"/>
</dbReference>
<dbReference type="PANTHER" id="PTHR43537:SF45">
    <property type="entry name" value="GNTR FAMILY REGULATORY PROTEIN"/>
    <property type="match status" value="1"/>
</dbReference>
<sequence length="237" mass="26576">MVQSRLARVSRQSMQQEVVKAIRDAISSGQYSPGDRLIEQELSEQLGVSRAPVREALRQLVGEGLVEAETHRGTTVVSVTTADLEEIARLRAALEPVAIERLIELGDPQHLVILRGIVSEIRAALPRRDPVLISHLDMRFHETMCELSGYPRLLSAWRVLGIQLRSYFAVAQYFFDDESIAGNHERLIDVIERGDVSAAREELYEHIVGPEGWQLYRHGGAPEAQQEPAPSDTHEKD</sequence>
<name>A0A7Y2M0K8_9MICO</name>
<proteinExistence type="predicted"/>
<dbReference type="Gene3D" id="1.20.120.530">
    <property type="entry name" value="GntR ligand-binding domain-like"/>
    <property type="match status" value="1"/>
</dbReference>
<dbReference type="PROSITE" id="PS50949">
    <property type="entry name" value="HTH_GNTR"/>
    <property type="match status" value="1"/>
</dbReference>
<dbReference type="PRINTS" id="PR00035">
    <property type="entry name" value="HTHGNTR"/>
</dbReference>
<dbReference type="RefSeq" id="WP_170283236.1">
    <property type="nucleotide sequence ID" value="NZ_BAAANA010000003.1"/>
</dbReference>
<gene>
    <name evidence="6" type="ORF">HLA99_10415</name>
</gene>
<evidence type="ECO:0000259" key="5">
    <source>
        <dbReference type="PROSITE" id="PS50949"/>
    </source>
</evidence>
<evidence type="ECO:0000313" key="7">
    <source>
        <dbReference type="Proteomes" id="UP000543598"/>
    </source>
</evidence>
<reference evidence="6 7" key="1">
    <citation type="submission" date="2020-05" db="EMBL/GenBank/DDBJ databases">
        <title>MicrobeNet Type strains.</title>
        <authorList>
            <person name="Nicholson A.C."/>
        </authorList>
    </citation>
    <scope>NUCLEOTIDE SEQUENCE [LARGE SCALE GENOMIC DNA]</scope>
    <source>
        <strain evidence="6 7">JCM 14282</strain>
    </source>
</reference>
<dbReference type="SMART" id="SM00895">
    <property type="entry name" value="FCD"/>
    <property type="match status" value="1"/>
</dbReference>
<dbReference type="InterPro" id="IPR036388">
    <property type="entry name" value="WH-like_DNA-bd_sf"/>
</dbReference>
<dbReference type="InterPro" id="IPR000524">
    <property type="entry name" value="Tscrpt_reg_HTH_GntR"/>
</dbReference>
<dbReference type="CDD" id="cd07377">
    <property type="entry name" value="WHTH_GntR"/>
    <property type="match status" value="1"/>
</dbReference>
<dbReference type="InterPro" id="IPR008920">
    <property type="entry name" value="TF_FadR/GntR_C"/>
</dbReference>
<dbReference type="Pfam" id="PF00392">
    <property type="entry name" value="GntR"/>
    <property type="match status" value="1"/>
</dbReference>
<evidence type="ECO:0000256" key="2">
    <source>
        <dbReference type="ARBA" id="ARBA00023125"/>
    </source>
</evidence>
<keyword evidence="7" id="KW-1185">Reference proteome</keyword>
<dbReference type="GO" id="GO:0003677">
    <property type="term" value="F:DNA binding"/>
    <property type="evidence" value="ECO:0007669"/>
    <property type="project" value="UniProtKB-KW"/>
</dbReference>
<evidence type="ECO:0000256" key="1">
    <source>
        <dbReference type="ARBA" id="ARBA00023015"/>
    </source>
</evidence>
<dbReference type="Pfam" id="PF07729">
    <property type="entry name" value="FCD"/>
    <property type="match status" value="1"/>
</dbReference>
<accession>A0A7Y2M0K8</accession>
<dbReference type="Proteomes" id="UP000543598">
    <property type="component" value="Unassembled WGS sequence"/>
</dbReference>
<comment type="caution">
    <text evidence="6">The sequence shown here is derived from an EMBL/GenBank/DDBJ whole genome shotgun (WGS) entry which is preliminary data.</text>
</comment>